<protein>
    <recommendedName>
        <fullName evidence="2">histidine kinase</fullName>
        <ecNumber evidence="2">2.7.13.3</ecNumber>
    </recommendedName>
</protein>
<dbReference type="InterPro" id="IPR013656">
    <property type="entry name" value="PAS_4"/>
</dbReference>
<dbReference type="EC" id="2.7.13.3" evidence="2"/>
<dbReference type="NCBIfam" id="TIGR00229">
    <property type="entry name" value="sensory_box"/>
    <property type="match status" value="1"/>
</dbReference>
<dbReference type="SUPFAM" id="SSF55785">
    <property type="entry name" value="PYP-like sensor domain (PAS domain)"/>
    <property type="match status" value="3"/>
</dbReference>
<dbReference type="SMART" id="SM00387">
    <property type="entry name" value="HATPase_c"/>
    <property type="match status" value="1"/>
</dbReference>
<dbReference type="SUPFAM" id="SSF55874">
    <property type="entry name" value="ATPase domain of HSP90 chaperone/DNA topoisomerase II/histidine kinase"/>
    <property type="match status" value="1"/>
</dbReference>
<dbReference type="Gene3D" id="1.10.287.130">
    <property type="match status" value="1"/>
</dbReference>
<evidence type="ECO:0000256" key="3">
    <source>
        <dbReference type="ARBA" id="ARBA00022553"/>
    </source>
</evidence>
<comment type="catalytic activity">
    <reaction evidence="1">
        <text>ATP + protein L-histidine = ADP + protein N-phospho-L-histidine.</text>
        <dbReference type="EC" id="2.7.13.3"/>
    </reaction>
</comment>
<dbReference type="InterPro" id="IPR035965">
    <property type="entry name" value="PAS-like_dom_sf"/>
</dbReference>
<dbReference type="Pfam" id="PF13188">
    <property type="entry name" value="PAS_8"/>
    <property type="match status" value="1"/>
</dbReference>
<dbReference type="Proteomes" id="UP001526430">
    <property type="component" value="Unassembled WGS sequence"/>
</dbReference>
<organism evidence="8 9">
    <name type="scientific">Sabulicella glaciei</name>
    <dbReference type="NCBI Taxonomy" id="2984948"/>
    <lineage>
        <taxon>Bacteria</taxon>
        <taxon>Pseudomonadati</taxon>
        <taxon>Pseudomonadota</taxon>
        <taxon>Alphaproteobacteria</taxon>
        <taxon>Acetobacterales</taxon>
        <taxon>Acetobacteraceae</taxon>
        <taxon>Sabulicella</taxon>
    </lineage>
</organism>
<dbReference type="InterPro" id="IPR011006">
    <property type="entry name" value="CheY-like_superfamily"/>
</dbReference>
<accession>A0ABT3P242</accession>
<dbReference type="Gene3D" id="3.30.565.10">
    <property type="entry name" value="Histidine kinase-like ATPase, C-terminal domain"/>
    <property type="match status" value="1"/>
</dbReference>
<dbReference type="Gene3D" id="3.40.50.2300">
    <property type="match status" value="1"/>
</dbReference>
<feature type="modified residue" description="4-aspartylphosphate" evidence="4">
    <location>
        <position position="714"/>
    </location>
</feature>
<evidence type="ECO:0000259" key="6">
    <source>
        <dbReference type="PROSITE" id="PS50110"/>
    </source>
</evidence>
<name>A0ABT3P242_9PROT</name>
<dbReference type="PROSITE" id="PS50109">
    <property type="entry name" value="HIS_KIN"/>
    <property type="match status" value="1"/>
</dbReference>
<dbReference type="PANTHER" id="PTHR43065">
    <property type="entry name" value="SENSOR HISTIDINE KINASE"/>
    <property type="match status" value="1"/>
</dbReference>
<dbReference type="Pfam" id="PF08447">
    <property type="entry name" value="PAS_3"/>
    <property type="match status" value="1"/>
</dbReference>
<dbReference type="InterPro" id="IPR001789">
    <property type="entry name" value="Sig_transdc_resp-reg_receiver"/>
</dbReference>
<feature type="domain" description="PAS" evidence="7">
    <location>
        <begin position="302"/>
        <end position="353"/>
    </location>
</feature>
<dbReference type="InterPro" id="IPR004358">
    <property type="entry name" value="Sig_transdc_His_kin-like_C"/>
</dbReference>
<gene>
    <name evidence="8" type="ORF">OF850_19610</name>
</gene>
<dbReference type="Pfam" id="PF02518">
    <property type="entry name" value="HATPase_c"/>
    <property type="match status" value="1"/>
</dbReference>
<feature type="domain" description="Histidine kinase" evidence="5">
    <location>
        <begin position="424"/>
        <end position="644"/>
    </location>
</feature>
<evidence type="ECO:0000259" key="7">
    <source>
        <dbReference type="PROSITE" id="PS50112"/>
    </source>
</evidence>
<evidence type="ECO:0000313" key="9">
    <source>
        <dbReference type="Proteomes" id="UP001526430"/>
    </source>
</evidence>
<dbReference type="InterPro" id="IPR003661">
    <property type="entry name" value="HisK_dim/P_dom"/>
</dbReference>
<dbReference type="Pfam" id="PF00072">
    <property type="entry name" value="Response_reg"/>
    <property type="match status" value="1"/>
</dbReference>
<dbReference type="Gene3D" id="3.30.450.20">
    <property type="entry name" value="PAS domain"/>
    <property type="match status" value="3"/>
</dbReference>
<sequence>MTDLAGPAALFAASPAPMLLLAPDAPRFTITDVNDAYLAAVMRAREDLTGRGVFEAMPDNPDDPGAAGAANLRASIERAITGKQPDRMPLQKYDIPRPDGGFEERWWNPVNAPVLDADGEVVAVIHHVVDATERVRAEAVMRESEARYRALFETIESGFCIVEVDLDAPGGRIDYRVVEANPAFYRQAGFSEAVLGQWLREVAPGLEEQWYEVYGRVALTGRPERFEQHSDMLGRSFEVYAFRVGEPEARLVAILFNDISARRIAEGRLRELNETLEQRVAVRTAERDHLWSLSQDMLARADYSGMMSAVSPAWTQVLGWSEAELLSRGYATFMHPDDMPPTLEAIARMAETRQPTRFENRIATRDGGFKPIEWTVAPEPDGVNFIAVGRDLSLAKAREAELLAAQDALRQSQKMEAMGQLTGGVAHDFNNLLTPIVGGLDMLQRQGLGGERERRLINGAMQSAERAKMLVQRLLAFARRQPLQATAIDVAKLMEGMADLLASTTGPQVRVSVDIASGLPPAHADPNQLEMALLNLGVNARDAMPDGGTLRLTAFLEEVRDTHRAGLRPGTYVCLSVSDTGVGMDEATAKRAIEPFFSTKGIGKGTGLGLSMVHGLTSQLGGGLSVASRLGVGTNVQLWLPASGATPEAEQPQQSQVVGQGVGTTLLVDDEEIVRASTADMLADLGYEVVEASSAEEALRLVGGGLRPDLVVTDHLMPGLSGTDLARRLNELRPGLPVVIVSGYAEVDGLAPDLPRLAKPFRRADLAASLAAVVRHR</sequence>
<dbReference type="InterPro" id="IPR003594">
    <property type="entry name" value="HATPase_dom"/>
</dbReference>
<dbReference type="CDD" id="cd00082">
    <property type="entry name" value="HisKA"/>
    <property type="match status" value="1"/>
</dbReference>
<dbReference type="PANTHER" id="PTHR43065:SF42">
    <property type="entry name" value="TWO-COMPONENT SENSOR PPRA"/>
    <property type="match status" value="1"/>
</dbReference>
<evidence type="ECO:0000313" key="8">
    <source>
        <dbReference type="EMBL" id="MCW8087819.1"/>
    </source>
</evidence>
<dbReference type="EMBL" id="JAPFQI010000022">
    <property type="protein sequence ID" value="MCW8087819.1"/>
    <property type="molecule type" value="Genomic_DNA"/>
</dbReference>
<dbReference type="Pfam" id="PF00512">
    <property type="entry name" value="HisKA"/>
    <property type="match status" value="1"/>
</dbReference>
<dbReference type="InterPro" id="IPR036890">
    <property type="entry name" value="HATPase_C_sf"/>
</dbReference>
<dbReference type="SMART" id="SM00388">
    <property type="entry name" value="HisKA"/>
    <property type="match status" value="1"/>
</dbReference>
<dbReference type="SUPFAM" id="SSF52172">
    <property type="entry name" value="CheY-like"/>
    <property type="match status" value="1"/>
</dbReference>
<comment type="caution">
    <text evidence="8">The sequence shown here is derived from an EMBL/GenBank/DDBJ whole genome shotgun (WGS) entry which is preliminary data.</text>
</comment>
<dbReference type="PROSITE" id="PS50112">
    <property type="entry name" value="PAS"/>
    <property type="match status" value="1"/>
</dbReference>
<evidence type="ECO:0000259" key="5">
    <source>
        <dbReference type="PROSITE" id="PS50109"/>
    </source>
</evidence>
<dbReference type="RefSeq" id="WP_301592025.1">
    <property type="nucleotide sequence ID" value="NZ_JAPFQI010000022.1"/>
</dbReference>
<dbReference type="PRINTS" id="PR00344">
    <property type="entry name" value="BCTRLSENSOR"/>
</dbReference>
<reference evidence="8 9" key="1">
    <citation type="submission" date="2022-10" db="EMBL/GenBank/DDBJ databases">
        <title>Roseococcus glaciei nov., sp. nov., isolated from glacier.</title>
        <authorList>
            <person name="Liu Q."/>
            <person name="Xin Y.-H."/>
        </authorList>
    </citation>
    <scope>NUCLEOTIDE SEQUENCE [LARGE SCALE GENOMIC DNA]</scope>
    <source>
        <strain evidence="8 9">MDT2-1-1</strain>
    </source>
</reference>
<keyword evidence="9" id="KW-1185">Reference proteome</keyword>
<evidence type="ECO:0000256" key="1">
    <source>
        <dbReference type="ARBA" id="ARBA00000085"/>
    </source>
</evidence>
<dbReference type="InterPro" id="IPR005467">
    <property type="entry name" value="His_kinase_dom"/>
</dbReference>
<dbReference type="CDD" id="cd00130">
    <property type="entry name" value="PAS"/>
    <property type="match status" value="2"/>
</dbReference>
<dbReference type="InterPro" id="IPR036097">
    <property type="entry name" value="HisK_dim/P_sf"/>
</dbReference>
<evidence type="ECO:0000256" key="2">
    <source>
        <dbReference type="ARBA" id="ARBA00012438"/>
    </source>
</evidence>
<dbReference type="SMART" id="SM00091">
    <property type="entry name" value="PAS"/>
    <property type="match status" value="3"/>
</dbReference>
<dbReference type="Pfam" id="PF08448">
    <property type="entry name" value="PAS_4"/>
    <property type="match status" value="1"/>
</dbReference>
<feature type="domain" description="Response regulatory" evidence="6">
    <location>
        <begin position="664"/>
        <end position="774"/>
    </location>
</feature>
<proteinExistence type="predicted"/>
<dbReference type="SUPFAM" id="SSF47384">
    <property type="entry name" value="Homodimeric domain of signal transducing histidine kinase"/>
    <property type="match status" value="1"/>
</dbReference>
<dbReference type="InterPro" id="IPR013655">
    <property type="entry name" value="PAS_fold_3"/>
</dbReference>
<evidence type="ECO:0000256" key="4">
    <source>
        <dbReference type="PROSITE-ProRule" id="PRU00169"/>
    </source>
</evidence>
<dbReference type="InterPro" id="IPR000014">
    <property type="entry name" value="PAS"/>
</dbReference>
<dbReference type="PROSITE" id="PS50110">
    <property type="entry name" value="RESPONSE_REGULATORY"/>
    <property type="match status" value="1"/>
</dbReference>
<keyword evidence="3 4" id="KW-0597">Phosphoprotein</keyword>
<dbReference type="SMART" id="SM00448">
    <property type="entry name" value="REC"/>
    <property type="match status" value="1"/>
</dbReference>